<keyword evidence="4" id="KW-0238">DNA-binding</keyword>
<dbReference type="EMBL" id="AEIG01000022">
    <property type="protein sequence ID" value="EGG30160.1"/>
    <property type="molecule type" value="Genomic_DNA"/>
</dbReference>
<evidence type="ECO:0000256" key="3">
    <source>
        <dbReference type="ARBA" id="ARBA00023015"/>
    </source>
</evidence>
<evidence type="ECO:0000313" key="8">
    <source>
        <dbReference type="Proteomes" id="UP000005615"/>
    </source>
</evidence>
<dbReference type="InterPro" id="IPR027417">
    <property type="entry name" value="P-loop_NTPase"/>
</dbReference>
<dbReference type="InterPro" id="IPR009057">
    <property type="entry name" value="Homeodomain-like_sf"/>
</dbReference>
<organism evidence="7 8">
    <name type="scientific">Aequoribacter fuscus</name>
    <dbReference type="NCBI Taxonomy" id="2518989"/>
    <lineage>
        <taxon>Bacteria</taxon>
        <taxon>Pseudomonadati</taxon>
        <taxon>Pseudomonadota</taxon>
        <taxon>Gammaproteobacteria</taxon>
        <taxon>Cellvibrionales</taxon>
        <taxon>Halieaceae</taxon>
        <taxon>Aequoribacter</taxon>
    </lineage>
</organism>
<dbReference type="Gene3D" id="1.10.8.60">
    <property type="match status" value="1"/>
</dbReference>
<dbReference type="RefSeq" id="WP_009575227.1">
    <property type="nucleotide sequence ID" value="NZ_AEIG01000022.1"/>
</dbReference>
<keyword evidence="1" id="KW-0547">Nucleotide-binding</keyword>
<dbReference type="Gene3D" id="3.40.50.300">
    <property type="entry name" value="P-loop containing nucleotide triphosphate hydrolases"/>
    <property type="match status" value="1"/>
</dbReference>
<comment type="caution">
    <text evidence="7">The sequence shown here is derived from an EMBL/GenBank/DDBJ whole genome shotgun (WGS) entry which is preliminary data.</text>
</comment>
<dbReference type="PROSITE" id="PS00676">
    <property type="entry name" value="SIGMA54_INTERACT_2"/>
    <property type="match status" value="1"/>
</dbReference>
<dbReference type="PANTHER" id="PTHR32071:SF113">
    <property type="entry name" value="ALGINATE BIOSYNTHESIS TRANSCRIPTIONAL REGULATORY PROTEIN ALGB"/>
    <property type="match status" value="1"/>
</dbReference>
<evidence type="ECO:0000313" key="7">
    <source>
        <dbReference type="EMBL" id="EGG30160.1"/>
    </source>
</evidence>
<dbReference type="PRINTS" id="PR01590">
    <property type="entry name" value="HTHFIS"/>
</dbReference>
<dbReference type="InterPro" id="IPR025662">
    <property type="entry name" value="Sigma_54_int_dom_ATP-bd_1"/>
</dbReference>
<evidence type="ECO:0000256" key="1">
    <source>
        <dbReference type="ARBA" id="ARBA00022741"/>
    </source>
</evidence>
<evidence type="ECO:0000256" key="5">
    <source>
        <dbReference type="ARBA" id="ARBA00023163"/>
    </source>
</evidence>
<dbReference type="GO" id="GO:0006355">
    <property type="term" value="P:regulation of DNA-templated transcription"/>
    <property type="evidence" value="ECO:0007669"/>
    <property type="project" value="InterPro"/>
</dbReference>
<dbReference type="InterPro" id="IPR004096">
    <property type="entry name" value="V4R"/>
</dbReference>
<evidence type="ECO:0000259" key="6">
    <source>
        <dbReference type="PROSITE" id="PS50045"/>
    </source>
</evidence>
<dbReference type="SUPFAM" id="SSF111126">
    <property type="entry name" value="Ligand-binding domain in the NO signalling and Golgi transport"/>
    <property type="match status" value="1"/>
</dbReference>
<dbReference type="InterPro" id="IPR025944">
    <property type="entry name" value="Sigma_54_int_dom_CS"/>
</dbReference>
<dbReference type="InterPro" id="IPR003593">
    <property type="entry name" value="AAA+_ATPase"/>
</dbReference>
<dbReference type="FunFam" id="3.40.50.300:FF:000006">
    <property type="entry name" value="DNA-binding transcriptional regulator NtrC"/>
    <property type="match status" value="1"/>
</dbReference>
<dbReference type="CDD" id="cd00009">
    <property type="entry name" value="AAA"/>
    <property type="match status" value="1"/>
</dbReference>
<keyword evidence="5" id="KW-0804">Transcription</keyword>
<accession>F3L0K7</accession>
<dbReference type="AlphaFoldDB" id="F3L0K7"/>
<name>F3L0K7_9GAMM</name>
<feature type="domain" description="Sigma-54 factor interaction" evidence="6">
    <location>
        <begin position="246"/>
        <end position="475"/>
    </location>
</feature>
<dbReference type="GO" id="GO:0005524">
    <property type="term" value="F:ATP binding"/>
    <property type="evidence" value="ECO:0007669"/>
    <property type="project" value="UniProtKB-KW"/>
</dbReference>
<keyword evidence="2" id="KW-0067">ATP-binding</keyword>
<dbReference type="Pfam" id="PF25601">
    <property type="entry name" value="AAA_lid_14"/>
    <property type="match status" value="1"/>
</dbReference>
<dbReference type="PROSITE" id="PS00675">
    <property type="entry name" value="SIGMA54_INTERACT_1"/>
    <property type="match status" value="1"/>
</dbReference>
<evidence type="ECO:0000256" key="2">
    <source>
        <dbReference type="ARBA" id="ARBA00022840"/>
    </source>
</evidence>
<dbReference type="STRING" id="2518989.IMCC3088_943"/>
<dbReference type="Pfam" id="PF00158">
    <property type="entry name" value="Sigma54_activat"/>
    <property type="match status" value="1"/>
</dbReference>
<dbReference type="SMART" id="SM00989">
    <property type="entry name" value="V4R"/>
    <property type="match status" value="1"/>
</dbReference>
<sequence length="579" mass="64395">MNTAVHNDNKKIGYAMSTGSTELNVDEVIPHITFSGAEGKVWLNEQRVMLFSQTALGKFRREVLETLGRERTKAFFLRLGYQLGMLDGELARTSKPNSTLLERFMIGPELHALRGMVLPEVCKLELGEDGEPFYCEVCWNHSYEVEISQVELGILDEPGCWNLAGYASGYTSTLLQKEIIFQEVACRACAHDHCIGVGMEAREWDNYEEIKSYYEKDPVLDELLELQTHVNALKDSLMERDTLAGVVGESKPFKNALKMVTRASDSKVSVLLLGETGVGKEVMARALHRSSDRADKPFIAVNCAAIPPDLIEAELFGVVKGAFTGANASRPGRFERADTGTLFLDEVVELTPRAQASLLRVLQEQEFERVGDNTVRKIDIRLVAATNEDLSDAVAAGRFRSDLYYRLSAFPVRIPSLRERKEDIPLFVDFFLNKYQVLYGKKVRGVSDKGLEMLKAYHWPGNIRELENVMERALILAESGGYISMDLILGPSIGSVVETSHTVDDDGSLTSNDQKTFVNGTKDIAGYMLDNQLGLEDLEKTLLLKALERGGGKVSKAARLAGMTRPAFAYRLKKNGIEV</sequence>
<dbReference type="InterPro" id="IPR025943">
    <property type="entry name" value="Sigma_54_int_dom_ATP-bd_2"/>
</dbReference>
<dbReference type="InterPro" id="IPR002078">
    <property type="entry name" value="Sigma_54_int"/>
</dbReference>
<dbReference type="SUPFAM" id="SSF52540">
    <property type="entry name" value="P-loop containing nucleoside triphosphate hydrolases"/>
    <property type="match status" value="1"/>
</dbReference>
<dbReference type="InterPro" id="IPR024096">
    <property type="entry name" value="NO_sig/Golgi_transp_ligand-bd"/>
</dbReference>
<protein>
    <submittedName>
        <fullName evidence="7">Positive regulator of phenol hydroxylase</fullName>
    </submittedName>
</protein>
<dbReference type="PROSITE" id="PS50045">
    <property type="entry name" value="SIGMA54_INTERACT_4"/>
    <property type="match status" value="1"/>
</dbReference>
<dbReference type="Pfam" id="PF02954">
    <property type="entry name" value="HTH_8"/>
    <property type="match status" value="1"/>
</dbReference>
<dbReference type="SUPFAM" id="SSF46689">
    <property type="entry name" value="Homeodomain-like"/>
    <property type="match status" value="1"/>
</dbReference>
<dbReference type="InterPro" id="IPR010523">
    <property type="entry name" value="XylR_N"/>
</dbReference>
<dbReference type="eggNOG" id="COG3829">
    <property type="taxonomic scope" value="Bacteria"/>
</dbReference>
<dbReference type="Gene3D" id="3.30.1380.20">
    <property type="entry name" value="Trafficking protein particle complex subunit 3"/>
    <property type="match status" value="1"/>
</dbReference>
<dbReference type="Pfam" id="PF06505">
    <property type="entry name" value="XylR_N"/>
    <property type="match status" value="1"/>
</dbReference>
<dbReference type="Pfam" id="PF02830">
    <property type="entry name" value="V4R"/>
    <property type="match status" value="1"/>
</dbReference>
<dbReference type="InterPro" id="IPR002197">
    <property type="entry name" value="HTH_Fis"/>
</dbReference>
<dbReference type="Proteomes" id="UP000005615">
    <property type="component" value="Unassembled WGS sequence"/>
</dbReference>
<dbReference type="PROSITE" id="PS00688">
    <property type="entry name" value="SIGMA54_INTERACT_3"/>
    <property type="match status" value="1"/>
</dbReference>
<dbReference type="Gene3D" id="1.10.10.60">
    <property type="entry name" value="Homeodomain-like"/>
    <property type="match status" value="1"/>
</dbReference>
<evidence type="ECO:0000256" key="4">
    <source>
        <dbReference type="ARBA" id="ARBA00023125"/>
    </source>
</evidence>
<keyword evidence="3" id="KW-0805">Transcription regulation</keyword>
<gene>
    <name evidence="7" type="ORF">IMCC3088_943</name>
</gene>
<dbReference type="InterPro" id="IPR058031">
    <property type="entry name" value="AAA_lid_NorR"/>
</dbReference>
<proteinExistence type="predicted"/>
<dbReference type="GO" id="GO:0043565">
    <property type="term" value="F:sequence-specific DNA binding"/>
    <property type="evidence" value="ECO:0007669"/>
    <property type="project" value="InterPro"/>
</dbReference>
<keyword evidence="8" id="KW-1185">Reference proteome</keyword>
<dbReference type="PANTHER" id="PTHR32071">
    <property type="entry name" value="TRANSCRIPTIONAL REGULATORY PROTEIN"/>
    <property type="match status" value="1"/>
</dbReference>
<reference evidence="7 8" key="1">
    <citation type="journal article" date="2011" name="J. Bacteriol.">
        <title>Genome sequence of strain IMCC3088, a proteorhodopsin-containing marine bacterium belonging to the OM60/NOR5 clade.</title>
        <authorList>
            <person name="Jang Y."/>
            <person name="Oh H.M."/>
            <person name="Kang I."/>
            <person name="Lee K."/>
            <person name="Yang S.J."/>
            <person name="Cho J.C."/>
        </authorList>
    </citation>
    <scope>NUCLEOTIDE SEQUENCE [LARGE SCALE GENOMIC DNA]</scope>
    <source>
        <strain evidence="7 8">IMCC3088</strain>
    </source>
</reference>
<dbReference type="SMART" id="SM00382">
    <property type="entry name" value="AAA"/>
    <property type="match status" value="1"/>
</dbReference>